<dbReference type="Proteomes" id="UP001596528">
    <property type="component" value="Unassembled WGS sequence"/>
</dbReference>
<feature type="domain" description="Pyridoxamine 5'-phosphate oxidase N-terminal" evidence="1">
    <location>
        <begin position="9"/>
        <end position="93"/>
    </location>
</feature>
<evidence type="ECO:0000313" key="3">
    <source>
        <dbReference type="Proteomes" id="UP001596528"/>
    </source>
</evidence>
<protein>
    <submittedName>
        <fullName evidence="2">Pyridoxamine 5'-phosphate oxidase family protein</fullName>
    </submittedName>
</protein>
<dbReference type="InterPro" id="IPR012349">
    <property type="entry name" value="Split_barrel_FMN-bd"/>
</dbReference>
<evidence type="ECO:0000259" key="1">
    <source>
        <dbReference type="Pfam" id="PF01243"/>
    </source>
</evidence>
<organism evidence="2 3">
    <name type="scientific">Paenibacillus thermoaerophilus</name>
    <dbReference type="NCBI Taxonomy" id="1215385"/>
    <lineage>
        <taxon>Bacteria</taxon>
        <taxon>Bacillati</taxon>
        <taxon>Bacillota</taxon>
        <taxon>Bacilli</taxon>
        <taxon>Bacillales</taxon>
        <taxon>Paenibacillaceae</taxon>
        <taxon>Paenibacillus</taxon>
    </lineage>
</organism>
<dbReference type="SUPFAM" id="SSF50475">
    <property type="entry name" value="FMN-binding split barrel"/>
    <property type="match status" value="1"/>
</dbReference>
<proteinExistence type="predicted"/>
<gene>
    <name evidence="2" type="ORF">ACFQWB_01625</name>
</gene>
<accession>A0ABW2V0Z7</accession>
<dbReference type="RefSeq" id="WP_138787693.1">
    <property type="nucleotide sequence ID" value="NZ_JBHTGQ010000002.1"/>
</dbReference>
<evidence type="ECO:0000313" key="2">
    <source>
        <dbReference type="EMBL" id="MFC7748645.1"/>
    </source>
</evidence>
<sequence length="150" mass="16186">MAETITALSEALQANLRQEKLVLLSTIDSDSGAPTVSAISWVYAPDGKRVRFAIDARSRLVANLRGNPSATLTLFAEGSVHAIYGTARILSEALEGVPFKLACFELEVDAVRDAMFYGARLTVEPAYEKTYNKAAAEKLDGQVFAAMEKA</sequence>
<dbReference type="EMBL" id="JBHTGQ010000002">
    <property type="protein sequence ID" value="MFC7748645.1"/>
    <property type="molecule type" value="Genomic_DNA"/>
</dbReference>
<keyword evidence="3" id="KW-1185">Reference proteome</keyword>
<dbReference type="NCBIfam" id="NF005232">
    <property type="entry name" value="PRK06733.1"/>
    <property type="match status" value="1"/>
</dbReference>
<reference evidence="3" key="1">
    <citation type="journal article" date="2019" name="Int. J. Syst. Evol. Microbiol.">
        <title>The Global Catalogue of Microorganisms (GCM) 10K type strain sequencing project: providing services to taxonomists for standard genome sequencing and annotation.</title>
        <authorList>
            <consortium name="The Broad Institute Genomics Platform"/>
            <consortium name="The Broad Institute Genome Sequencing Center for Infectious Disease"/>
            <person name="Wu L."/>
            <person name="Ma J."/>
        </authorList>
    </citation>
    <scope>NUCLEOTIDE SEQUENCE [LARGE SCALE GENOMIC DNA]</scope>
    <source>
        <strain evidence="3">JCM 18657</strain>
    </source>
</reference>
<comment type="caution">
    <text evidence="2">The sequence shown here is derived from an EMBL/GenBank/DDBJ whole genome shotgun (WGS) entry which is preliminary data.</text>
</comment>
<dbReference type="InterPro" id="IPR011576">
    <property type="entry name" value="Pyridox_Oxase_N"/>
</dbReference>
<dbReference type="Gene3D" id="2.30.110.10">
    <property type="entry name" value="Electron Transport, Fmn-binding Protein, Chain A"/>
    <property type="match status" value="1"/>
</dbReference>
<name>A0ABW2V0Z7_9BACL</name>
<dbReference type="Pfam" id="PF01243">
    <property type="entry name" value="PNPOx_N"/>
    <property type="match status" value="1"/>
</dbReference>